<proteinExistence type="predicted"/>
<sequence>MNQPEVHHAAVDYRALPERVTLEDTITTKETRDAPDPTMGRDPETEFMLRNAG</sequence>
<dbReference type="AlphaFoldDB" id="A0A7W4YEB7"/>
<evidence type="ECO:0000313" key="2">
    <source>
        <dbReference type="EMBL" id="MBB2925507.1"/>
    </source>
</evidence>
<protein>
    <submittedName>
        <fullName evidence="2">Uncharacterized protein</fullName>
    </submittedName>
</protein>
<feature type="compositionally biased region" description="Basic and acidic residues" evidence="1">
    <location>
        <begin position="23"/>
        <end position="44"/>
    </location>
</feature>
<feature type="region of interest" description="Disordered" evidence="1">
    <location>
        <begin position="23"/>
        <end position="53"/>
    </location>
</feature>
<name>A0A7W4YEB7_9CELL</name>
<dbReference type="RefSeq" id="WP_221196880.1">
    <property type="nucleotide sequence ID" value="NZ_JACHVX010000011.1"/>
</dbReference>
<dbReference type="EMBL" id="JACHVX010000011">
    <property type="protein sequence ID" value="MBB2925507.1"/>
    <property type="molecule type" value="Genomic_DNA"/>
</dbReference>
<dbReference type="Proteomes" id="UP000518206">
    <property type="component" value="Unassembled WGS sequence"/>
</dbReference>
<evidence type="ECO:0000256" key="1">
    <source>
        <dbReference type="SAM" id="MobiDB-lite"/>
    </source>
</evidence>
<reference evidence="2 3" key="1">
    <citation type="submission" date="2020-08" db="EMBL/GenBank/DDBJ databases">
        <title>The Agave Microbiome: Exploring the role of microbial communities in plant adaptations to desert environments.</title>
        <authorList>
            <person name="Partida-Martinez L.P."/>
        </authorList>
    </citation>
    <scope>NUCLEOTIDE SEQUENCE [LARGE SCALE GENOMIC DNA]</scope>
    <source>
        <strain evidence="2 3">RAS26</strain>
    </source>
</reference>
<comment type="caution">
    <text evidence="2">The sequence shown here is derived from an EMBL/GenBank/DDBJ whole genome shotgun (WGS) entry which is preliminary data.</text>
</comment>
<evidence type="ECO:0000313" key="3">
    <source>
        <dbReference type="Proteomes" id="UP000518206"/>
    </source>
</evidence>
<gene>
    <name evidence="2" type="ORF">FHR80_004454</name>
</gene>
<accession>A0A7W4YEB7</accession>
<reference evidence="2 3" key="2">
    <citation type="submission" date="2020-08" db="EMBL/GenBank/DDBJ databases">
        <authorList>
            <person name="Partida-Martinez L."/>
            <person name="Huntemann M."/>
            <person name="Clum A."/>
            <person name="Wang J."/>
            <person name="Palaniappan K."/>
            <person name="Ritter S."/>
            <person name="Chen I.-M."/>
            <person name="Stamatis D."/>
            <person name="Reddy T."/>
            <person name="O'Malley R."/>
            <person name="Daum C."/>
            <person name="Shapiro N."/>
            <person name="Ivanova N."/>
            <person name="Kyrpides N."/>
            <person name="Woyke T."/>
        </authorList>
    </citation>
    <scope>NUCLEOTIDE SEQUENCE [LARGE SCALE GENOMIC DNA]</scope>
    <source>
        <strain evidence="2 3">RAS26</strain>
    </source>
</reference>
<organism evidence="2 3">
    <name type="scientific">Cellulomonas cellasea</name>
    <dbReference type="NCBI Taxonomy" id="43670"/>
    <lineage>
        <taxon>Bacteria</taxon>
        <taxon>Bacillati</taxon>
        <taxon>Actinomycetota</taxon>
        <taxon>Actinomycetes</taxon>
        <taxon>Micrococcales</taxon>
        <taxon>Cellulomonadaceae</taxon>
        <taxon>Cellulomonas</taxon>
    </lineage>
</organism>